<accession>A0A397ULF0</accession>
<dbReference type="InterPro" id="IPR013763">
    <property type="entry name" value="Cyclin-like_dom"/>
</dbReference>
<dbReference type="GO" id="GO:0006357">
    <property type="term" value="P:regulation of transcription by RNA polymerase II"/>
    <property type="evidence" value="ECO:0007669"/>
    <property type="project" value="InterPro"/>
</dbReference>
<dbReference type="Gene3D" id="1.10.472.10">
    <property type="entry name" value="Cyclin-like"/>
    <property type="match status" value="2"/>
</dbReference>
<dbReference type="GO" id="GO:0016538">
    <property type="term" value="F:cyclin-dependent protein serine/threonine kinase regulator activity"/>
    <property type="evidence" value="ECO:0007669"/>
    <property type="project" value="InterPro"/>
</dbReference>
<reference evidence="3 4" key="1">
    <citation type="submission" date="2018-06" db="EMBL/GenBank/DDBJ databases">
        <title>Comparative genomics reveals the genomic features of Rhizophagus irregularis, R. cerebriforme, R. diaphanum and Gigaspora rosea, and their symbiotic lifestyle signature.</title>
        <authorList>
            <person name="Morin E."/>
            <person name="San Clemente H."/>
            <person name="Chen E.C.H."/>
            <person name="De La Providencia I."/>
            <person name="Hainaut M."/>
            <person name="Kuo A."/>
            <person name="Kohler A."/>
            <person name="Murat C."/>
            <person name="Tang N."/>
            <person name="Roy S."/>
            <person name="Loubradou J."/>
            <person name="Henrissat B."/>
            <person name="Grigoriev I.V."/>
            <person name="Corradi N."/>
            <person name="Roux C."/>
            <person name="Martin F.M."/>
        </authorList>
    </citation>
    <scope>NUCLEOTIDE SEQUENCE [LARGE SCALE GENOMIC DNA]</scope>
    <source>
        <strain evidence="3 4">DAOM 194757</strain>
    </source>
</reference>
<comment type="caution">
    <text evidence="3">The sequence shown here is derived from an EMBL/GenBank/DDBJ whole genome shotgun (WGS) entry which is preliminary data.</text>
</comment>
<protein>
    <submittedName>
        <fullName evidence="3">Cyclin-like protein</fullName>
    </submittedName>
</protein>
<evidence type="ECO:0000313" key="3">
    <source>
        <dbReference type="EMBL" id="RIB10068.1"/>
    </source>
</evidence>
<dbReference type="SUPFAM" id="SSF47954">
    <property type="entry name" value="Cyclin-like"/>
    <property type="match status" value="2"/>
</dbReference>
<evidence type="ECO:0000259" key="2">
    <source>
        <dbReference type="SMART" id="SM00385"/>
    </source>
</evidence>
<keyword evidence="4" id="KW-1185">Reference proteome</keyword>
<dbReference type="OrthoDB" id="25002at2759"/>
<feature type="domain" description="Cyclin-like" evidence="2">
    <location>
        <begin position="203"/>
        <end position="289"/>
    </location>
</feature>
<gene>
    <name evidence="3" type="ORF">C2G38_217154</name>
</gene>
<dbReference type="CDD" id="cd20546">
    <property type="entry name" value="CYCLIN_SpCG1C_ScCTK2-like_rpt2"/>
    <property type="match status" value="1"/>
</dbReference>
<keyword evidence="1" id="KW-0195">Cyclin</keyword>
<dbReference type="STRING" id="44941.A0A397ULF0"/>
<dbReference type="InterPro" id="IPR043198">
    <property type="entry name" value="Cyclin/Ssn8"/>
</dbReference>
<dbReference type="PANTHER" id="PTHR10026">
    <property type="entry name" value="CYCLIN"/>
    <property type="match status" value="1"/>
</dbReference>
<evidence type="ECO:0000313" key="4">
    <source>
        <dbReference type="Proteomes" id="UP000266673"/>
    </source>
</evidence>
<organism evidence="3 4">
    <name type="scientific">Gigaspora rosea</name>
    <dbReference type="NCBI Taxonomy" id="44941"/>
    <lineage>
        <taxon>Eukaryota</taxon>
        <taxon>Fungi</taxon>
        <taxon>Fungi incertae sedis</taxon>
        <taxon>Mucoromycota</taxon>
        <taxon>Glomeromycotina</taxon>
        <taxon>Glomeromycetes</taxon>
        <taxon>Diversisporales</taxon>
        <taxon>Gigasporaceae</taxon>
        <taxon>Gigaspora</taxon>
    </lineage>
</organism>
<dbReference type="InterPro" id="IPR006671">
    <property type="entry name" value="Cyclin_N"/>
</dbReference>
<comment type="similarity">
    <text evidence="1">Belongs to the cyclin family.</text>
</comment>
<dbReference type="InterPro" id="IPR036915">
    <property type="entry name" value="Cyclin-like_sf"/>
</dbReference>
<sequence length="358" mass="41197">MSSNISSNLSTLFTKDTSTIMSSNTNSPADMNSVTANSSPTEGVMEQYFVLERKARSYFTLAEISQSQQIRGLSNSKENKSRAQWCSFIVAVGNKLGFPQNTITTAQILFNRFYLFHPEKDFSTANQKSDLSITCLFVATKIEETYKKLRDILVEAYKVRHPELTDVNGENQMFEDQRRRVIQIERLVVETICFDFHIWPPHQLLMKFVKKLKGDKFLAVKAYNILNECYKTTLCLRFPPNALAAASILLASKLLHKENFPENRGSIPWYTVFLCKIEDIEEICKLLLDHFILEASLDKDDPLNSEYMRIRFSINSVPSSHDLITENPQPLMPTVEGEQKHYTVRYMFSLSSQYMTID</sequence>
<proteinExistence type="inferred from homology"/>
<feature type="domain" description="Cyclin-like" evidence="2">
    <location>
        <begin position="87"/>
        <end position="190"/>
    </location>
</feature>
<evidence type="ECO:0000256" key="1">
    <source>
        <dbReference type="RuleBase" id="RU000383"/>
    </source>
</evidence>
<name>A0A397ULF0_9GLOM</name>
<dbReference type="Proteomes" id="UP000266673">
    <property type="component" value="Unassembled WGS sequence"/>
</dbReference>
<dbReference type="Pfam" id="PF00134">
    <property type="entry name" value="Cyclin_N"/>
    <property type="match status" value="1"/>
</dbReference>
<dbReference type="EMBL" id="QKWP01001295">
    <property type="protein sequence ID" value="RIB10068.1"/>
    <property type="molecule type" value="Genomic_DNA"/>
</dbReference>
<dbReference type="SMART" id="SM00385">
    <property type="entry name" value="CYCLIN"/>
    <property type="match status" value="2"/>
</dbReference>
<dbReference type="AlphaFoldDB" id="A0A397ULF0"/>